<dbReference type="GO" id="GO:0006511">
    <property type="term" value="P:ubiquitin-dependent protein catabolic process"/>
    <property type="evidence" value="ECO:0007669"/>
    <property type="project" value="TreeGrafter"/>
</dbReference>
<dbReference type="Gene3D" id="3.30.40.10">
    <property type="entry name" value="Zinc/RING finger domain, C3HC4 (zinc finger)"/>
    <property type="match status" value="1"/>
</dbReference>
<reference evidence="7" key="1">
    <citation type="submission" date="2023-03" db="EMBL/GenBank/DDBJ databases">
        <title>Massive genome expansion in bonnet fungi (Mycena s.s.) driven by repeated elements and novel gene families across ecological guilds.</title>
        <authorList>
            <consortium name="Lawrence Berkeley National Laboratory"/>
            <person name="Harder C.B."/>
            <person name="Miyauchi S."/>
            <person name="Viragh M."/>
            <person name="Kuo A."/>
            <person name="Thoen E."/>
            <person name="Andreopoulos B."/>
            <person name="Lu D."/>
            <person name="Skrede I."/>
            <person name="Drula E."/>
            <person name="Henrissat B."/>
            <person name="Morin E."/>
            <person name="Kohler A."/>
            <person name="Barry K."/>
            <person name="LaButti K."/>
            <person name="Morin E."/>
            <person name="Salamov A."/>
            <person name="Lipzen A."/>
            <person name="Mereny Z."/>
            <person name="Hegedus B."/>
            <person name="Baldrian P."/>
            <person name="Stursova M."/>
            <person name="Weitz H."/>
            <person name="Taylor A."/>
            <person name="Grigoriev I.V."/>
            <person name="Nagy L.G."/>
            <person name="Martin F."/>
            <person name="Kauserud H."/>
        </authorList>
    </citation>
    <scope>NUCLEOTIDE SEQUENCE</scope>
    <source>
        <strain evidence="7">CBHHK200</strain>
    </source>
</reference>
<dbReference type="GO" id="GO:0072572">
    <property type="term" value="F:poly-ADP-D-ribose binding"/>
    <property type="evidence" value="ECO:0007669"/>
    <property type="project" value="InterPro"/>
</dbReference>
<organism evidence="7 8">
    <name type="scientific">Mycena alexandri</name>
    <dbReference type="NCBI Taxonomy" id="1745969"/>
    <lineage>
        <taxon>Eukaryota</taxon>
        <taxon>Fungi</taxon>
        <taxon>Dikarya</taxon>
        <taxon>Basidiomycota</taxon>
        <taxon>Agaricomycotina</taxon>
        <taxon>Agaricomycetes</taxon>
        <taxon>Agaricomycetidae</taxon>
        <taxon>Agaricales</taxon>
        <taxon>Marasmiineae</taxon>
        <taxon>Mycenaceae</taxon>
        <taxon>Mycena</taxon>
    </lineage>
</organism>
<feature type="compositionally biased region" description="Basic residues" evidence="5">
    <location>
        <begin position="23"/>
        <end position="32"/>
    </location>
</feature>
<dbReference type="InterPro" id="IPR017907">
    <property type="entry name" value="Znf_RING_CS"/>
</dbReference>
<name>A0AAD6S884_9AGAR</name>
<dbReference type="PROSITE" id="PS00518">
    <property type="entry name" value="ZF_RING_1"/>
    <property type="match status" value="1"/>
</dbReference>
<dbReference type="PANTHER" id="PTHR13417">
    <property type="entry name" value="E3 UBIQUITIN-PROTEIN LIGASE RNF146"/>
    <property type="match status" value="1"/>
</dbReference>
<dbReference type="GO" id="GO:0061630">
    <property type="term" value="F:ubiquitin protein ligase activity"/>
    <property type="evidence" value="ECO:0007669"/>
    <property type="project" value="InterPro"/>
</dbReference>
<dbReference type="InterPro" id="IPR013083">
    <property type="entry name" value="Znf_RING/FYVE/PHD"/>
</dbReference>
<accession>A0AAD6S884</accession>
<protein>
    <recommendedName>
        <fullName evidence="6">RING-type domain-containing protein</fullName>
    </recommendedName>
</protein>
<evidence type="ECO:0000259" key="6">
    <source>
        <dbReference type="PROSITE" id="PS50089"/>
    </source>
</evidence>
<evidence type="ECO:0000313" key="8">
    <source>
        <dbReference type="Proteomes" id="UP001218188"/>
    </source>
</evidence>
<feature type="domain" description="RING-type" evidence="6">
    <location>
        <begin position="121"/>
        <end position="160"/>
    </location>
</feature>
<dbReference type="Pfam" id="PF13923">
    <property type="entry name" value="zf-C3HC4_2"/>
    <property type="match status" value="1"/>
</dbReference>
<dbReference type="EMBL" id="JARJCM010000210">
    <property type="protein sequence ID" value="KAJ7022412.1"/>
    <property type="molecule type" value="Genomic_DNA"/>
</dbReference>
<dbReference type="GO" id="GO:0005634">
    <property type="term" value="C:nucleus"/>
    <property type="evidence" value="ECO:0007669"/>
    <property type="project" value="TreeGrafter"/>
</dbReference>
<keyword evidence="8" id="KW-1185">Reference proteome</keyword>
<dbReference type="GO" id="GO:0016055">
    <property type="term" value="P:Wnt signaling pathway"/>
    <property type="evidence" value="ECO:0007669"/>
    <property type="project" value="InterPro"/>
</dbReference>
<keyword evidence="2 4" id="KW-0863">Zinc-finger</keyword>
<gene>
    <name evidence="7" type="ORF">C8F04DRAFT_1138116</name>
</gene>
<feature type="compositionally biased region" description="Acidic residues" evidence="5">
    <location>
        <begin position="57"/>
        <end position="66"/>
    </location>
</feature>
<dbReference type="PANTHER" id="PTHR13417:SF2">
    <property type="entry name" value="E3 UBIQUITIN-PROTEIN LIGASE RNF146"/>
    <property type="match status" value="1"/>
</dbReference>
<dbReference type="SUPFAM" id="SSF57850">
    <property type="entry name" value="RING/U-box"/>
    <property type="match status" value="1"/>
</dbReference>
<evidence type="ECO:0000256" key="3">
    <source>
        <dbReference type="ARBA" id="ARBA00022833"/>
    </source>
</evidence>
<dbReference type="SMART" id="SM00184">
    <property type="entry name" value="RING"/>
    <property type="match status" value="1"/>
</dbReference>
<dbReference type="GO" id="GO:0005737">
    <property type="term" value="C:cytoplasm"/>
    <property type="evidence" value="ECO:0007669"/>
    <property type="project" value="TreeGrafter"/>
</dbReference>
<sequence>MSGLPPPGFRWVIKAPQYPKPKGSNHKRHRKPCLVAVGSGSEETPIYVGPGTRDEPWEFDLEDDEAPNGAISPGPSTSPTNQALTFPSTSTSKKMLTPKDLYMNGLLPPIRPPQSNPILQCAVCKNTYSHPVSLAQCRHTFCYACIRCAMQYDLHCPICRDRISEHLVVTYSWAGVNLKGKKKS</sequence>
<feature type="region of interest" description="Disordered" evidence="5">
    <location>
        <begin position="1"/>
        <end position="92"/>
    </location>
</feature>
<dbReference type="GO" id="GO:0008270">
    <property type="term" value="F:zinc ion binding"/>
    <property type="evidence" value="ECO:0007669"/>
    <property type="project" value="UniProtKB-KW"/>
</dbReference>
<keyword evidence="3" id="KW-0862">Zinc</keyword>
<evidence type="ECO:0000256" key="4">
    <source>
        <dbReference type="PROSITE-ProRule" id="PRU00175"/>
    </source>
</evidence>
<dbReference type="InterPro" id="IPR033509">
    <property type="entry name" value="RNF146"/>
</dbReference>
<dbReference type="PROSITE" id="PS50089">
    <property type="entry name" value="ZF_RING_2"/>
    <property type="match status" value="1"/>
</dbReference>
<dbReference type="Proteomes" id="UP001218188">
    <property type="component" value="Unassembled WGS sequence"/>
</dbReference>
<comment type="caution">
    <text evidence="7">The sequence shown here is derived from an EMBL/GenBank/DDBJ whole genome shotgun (WGS) entry which is preliminary data.</text>
</comment>
<dbReference type="AlphaFoldDB" id="A0AAD6S884"/>
<evidence type="ECO:0000256" key="5">
    <source>
        <dbReference type="SAM" id="MobiDB-lite"/>
    </source>
</evidence>
<evidence type="ECO:0000256" key="2">
    <source>
        <dbReference type="ARBA" id="ARBA00022771"/>
    </source>
</evidence>
<evidence type="ECO:0000313" key="7">
    <source>
        <dbReference type="EMBL" id="KAJ7022412.1"/>
    </source>
</evidence>
<dbReference type="InterPro" id="IPR001841">
    <property type="entry name" value="Znf_RING"/>
</dbReference>
<feature type="compositionally biased region" description="Polar residues" evidence="5">
    <location>
        <begin position="74"/>
        <end position="92"/>
    </location>
</feature>
<evidence type="ECO:0000256" key="1">
    <source>
        <dbReference type="ARBA" id="ARBA00022723"/>
    </source>
</evidence>
<keyword evidence="1" id="KW-0479">Metal-binding</keyword>
<proteinExistence type="predicted"/>